<organism evidence="1 2">
    <name type="scientific">Lasiosphaeria hispida</name>
    <dbReference type="NCBI Taxonomy" id="260671"/>
    <lineage>
        <taxon>Eukaryota</taxon>
        <taxon>Fungi</taxon>
        <taxon>Dikarya</taxon>
        <taxon>Ascomycota</taxon>
        <taxon>Pezizomycotina</taxon>
        <taxon>Sordariomycetes</taxon>
        <taxon>Sordariomycetidae</taxon>
        <taxon>Sordariales</taxon>
        <taxon>Lasiosphaeriaceae</taxon>
        <taxon>Lasiosphaeria</taxon>
    </lineage>
</organism>
<evidence type="ECO:0008006" key="3">
    <source>
        <dbReference type="Google" id="ProtNLM"/>
    </source>
</evidence>
<keyword evidence="2" id="KW-1185">Reference proteome</keyword>
<dbReference type="AlphaFoldDB" id="A0AAJ0HS85"/>
<gene>
    <name evidence="1" type="ORF">B0T25DRAFT_535769</name>
</gene>
<reference evidence="1" key="1">
    <citation type="journal article" date="2023" name="Mol. Phylogenet. Evol.">
        <title>Genome-scale phylogeny and comparative genomics of the fungal order Sordariales.</title>
        <authorList>
            <person name="Hensen N."/>
            <person name="Bonometti L."/>
            <person name="Westerberg I."/>
            <person name="Brannstrom I.O."/>
            <person name="Guillou S."/>
            <person name="Cros-Aarteil S."/>
            <person name="Calhoun S."/>
            <person name="Haridas S."/>
            <person name="Kuo A."/>
            <person name="Mondo S."/>
            <person name="Pangilinan J."/>
            <person name="Riley R."/>
            <person name="LaButti K."/>
            <person name="Andreopoulos B."/>
            <person name="Lipzen A."/>
            <person name="Chen C."/>
            <person name="Yan M."/>
            <person name="Daum C."/>
            <person name="Ng V."/>
            <person name="Clum A."/>
            <person name="Steindorff A."/>
            <person name="Ohm R.A."/>
            <person name="Martin F."/>
            <person name="Silar P."/>
            <person name="Natvig D.O."/>
            <person name="Lalanne C."/>
            <person name="Gautier V."/>
            <person name="Ament-Velasquez S.L."/>
            <person name="Kruys A."/>
            <person name="Hutchinson M.I."/>
            <person name="Powell A.J."/>
            <person name="Barry K."/>
            <person name="Miller A.N."/>
            <person name="Grigoriev I.V."/>
            <person name="Debuchy R."/>
            <person name="Gladieux P."/>
            <person name="Hiltunen Thoren M."/>
            <person name="Johannesson H."/>
        </authorList>
    </citation>
    <scope>NUCLEOTIDE SEQUENCE</scope>
    <source>
        <strain evidence="1">CBS 955.72</strain>
    </source>
</reference>
<evidence type="ECO:0000313" key="2">
    <source>
        <dbReference type="Proteomes" id="UP001275084"/>
    </source>
</evidence>
<proteinExistence type="predicted"/>
<sequence>MRTLVITARGNQNQRSPRKLKDLVMQRKSQTRKLHSRSHDLDGCDAKHAFLLHAQVYVFAHCYGISILQDRAFYKLGKAMLDIPFGDDKGIDSGVLDEVVELLRYYLEDTRPEKLRTLVELYVASKLETLIEYADFRILLEENGHSLLL</sequence>
<protein>
    <recommendedName>
        <fullName evidence="3">BTB domain-containing protein</fullName>
    </recommendedName>
</protein>
<evidence type="ECO:0000313" key="1">
    <source>
        <dbReference type="EMBL" id="KAK3360506.1"/>
    </source>
</evidence>
<name>A0AAJ0HS85_9PEZI</name>
<reference evidence="1" key="2">
    <citation type="submission" date="2023-06" db="EMBL/GenBank/DDBJ databases">
        <authorList>
            <consortium name="Lawrence Berkeley National Laboratory"/>
            <person name="Haridas S."/>
            <person name="Hensen N."/>
            <person name="Bonometti L."/>
            <person name="Westerberg I."/>
            <person name="Brannstrom I.O."/>
            <person name="Guillou S."/>
            <person name="Cros-Aarteil S."/>
            <person name="Calhoun S."/>
            <person name="Kuo A."/>
            <person name="Mondo S."/>
            <person name="Pangilinan J."/>
            <person name="Riley R."/>
            <person name="Labutti K."/>
            <person name="Andreopoulos B."/>
            <person name="Lipzen A."/>
            <person name="Chen C."/>
            <person name="Yanf M."/>
            <person name="Daum C."/>
            <person name="Ng V."/>
            <person name="Clum A."/>
            <person name="Steindorff A."/>
            <person name="Ohm R."/>
            <person name="Martin F."/>
            <person name="Silar P."/>
            <person name="Natvig D."/>
            <person name="Lalanne C."/>
            <person name="Gautier V."/>
            <person name="Ament-Velasquez S.L."/>
            <person name="Kruys A."/>
            <person name="Hutchinson M.I."/>
            <person name="Powell A.J."/>
            <person name="Barry K."/>
            <person name="Miller A.N."/>
            <person name="Grigoriev I.V."/>
            <person name="Debuchy R."/>
            <person name="Gladieux P."/>
            <person name="Thoren M.H."/>
            <person name="Johannesson H."/>
        </authorList>
    </citation>
    <scope>NUCLEOTIDE SEQUENCE</scope>
    <source>
        <strain evidence="1">CBS 955.72</strain>
    </source>
</reference>
<dbReference type="EMBL" id="JAUIQD010000002">
    <property type="protein sequence ID" value="KAK3360506.1"/>
    <property type="molecule type" value="Genomic_DNA"/>
</dbReference>
<comment type="caution">
    <text evidence="1">The sequence shown here is derived from an EMBL/GenBank/DDBJ whole genome shotgun (WGS) entry which is preliminary data.</text>
</comment>
<dbReference type="Proteomes" id="UP001275084">
    <property type="component" value="Unassembled WGS sequence"/>
</dbReference>
<accession>A0AAJ0HS85</accession>